<dbReference type="RefSeq" id="WP_204776093.1">
    <property type="nucleotide sequence ID" value="NZ_JACJJQ010000007.1"/>
</dbReference>
<dbReference type="NCBIfam" id="TIGR00254">
    <property type="entry name" value="GGDEF"/>
    <property type="match status" value="1"/>
</dbReference>
<feature type="transmembrane region" description="Helical" evidence="1">
    <location>
        <begin position="81"/>
        <end position="101"/>
    </location>
</feature>
<reference evidence="3 4" key="1">
    <citation type="journal article" date="2021" name="Sci. Rep.">
        <title>The distribution of antibiotic resistance genes in chicken gut microbiota commensals.</title>
        <authorList>
            <person name="Juricova H."/>
            <person name="Matiasovicova J."/>
            <person name="Kubasova T."/>
            <person name="Cejkova D."/>
            <person name="Rychlik I."/>
        </authorList>
    </citation>
    <scope>NUCLEOTIDE SEQUENCE [LARGE SCALE GENOMIC DNA]</scope>
    <source>
        <strain evidence="3 4">An810</strain>
    </source>
</reference>
<evidence type="ECO:0000256" key="1">
    <source>
        <dbReference type="SAM" id="Phobius"/>
    </source>
</evidence>
<keyword evidence="1" id="KW-0472">Membrane</keyword>
<dbReference type="PANTHER" id="PTHR45138">
    <property type="entry name" value="REGULATORY COMPONENTS OF SENSORY TRANSDUCTION SYSTEM"/>
    <property type="match status" value="1"/>
</dbReference>
<feature type="transmembrane region" description="Helical" evidence="1">
    <location>
        <begin position="37"/>
        <end position="61"/>
    </location>
</feature>
<dbReference type="Pfam" id="PF00990">
    <property type="entry name" value="GGDEF"/>
    <property type="match status" value="1"/>
</dbReference>
<feature type="transmembrane region" description="Helical" evidence="1">
    <location>
        <begin position="108"/>
        <end position="132"/>
    </location>
</feature>
<name>A0ABS2ENJ0_9LACO</name>
<dbReference type="SMART" id="SM00267">
    <property type="entry name" value="GGDEF"/>
    <property type="match status" value="1"/>
</dbReference>
<feature type="transmembrane region" description="Helical" evidence="1">
    <location>
        <begin position="169"/>
        <end position="191"/>
    </location>
</feature>
<proteinExistence type="predicted"/>
<dbReference type="InterPro" id="IPR000160">
    <property type="entry name" value="GGDEF_dom"/>
</dbReference>
<dbReference type="InterPro" id="IPR050469">
    <property type="entry name" value="Diguanylate_Cyclase"/>
</dbReference>
<sequence length="386" mass="44138">MVGFSMIVLVIPLVIITFQSGNFTLFEQTLPKYQWWLRYAIIIFTFCIQEYAVVYLSGTSVGYPLYQYSIPVLMFYFHRNYPYGVIAGLLTPVVIATELLFTNHNSQFTLTLLIQLLAFYLIVFVIGMIKWWSGSLRLFLKLLLANLVGVAIPYWSYKIGLDPITIRVTPLLVMEMTVGTVVLFLFNRFFVDDEMRNLASQQEAKLESREDLLTGLGNYRALIDYTSSQLKSDSMAVICIADIDYFKSINDTYGHENGNLALRHFGQFLAEVCRDIGPHAQAFRYGGEEFCLVFGDTELHEVTDLFAKMHNHPTAKQKLTIQTNKDQTIDLTYSAGVTEWHPGENIKVAFDRADQALYEAKRNGRDQLQIYHETGRKASKKVSQVL</sequence>
<keyword evidence="1" id="KW-1133">Transmembrane helix</keyword>
<dbReference type="SUPFAM" id="SSF55073">
    <property type="entry name" value="Nucleotide cyclase"/>
    <property type="match status" value="1"/>
</dbReference>
<dbReference type="CDD" id="cd01949">
    <property type="entry name" value="GGDEF"/>
    <property type="match status" value="1"/>
</dbReference>
<evidence type="ECO:0000313" key="4">
    <source>
        <dbReference type="Proteomes" id="UP000776629"/>
    </source>
</evidence>
<dbReference type="Proteomes" id="UP000776629">
    <property type="component" value="Unassembled WGS sequence"/>
</dbReference>
<accession>A0ABS2ENJ0</accession>
<dbReference type="InterPro" id="IPR043128">
    <property type="entry name" value="Rev_trsase/Diguanyl_cyclase"/>
</dbReference>
<comment type="caution">
    <text evidence="3">The sequence shown here is derived from an EMBL/GenBank/DDBJ whole genome shotgun (WGS) entry which is preliminary data.</text>
</comment>
<organism evidence="3 4">
    <name type="scientific">Limosilactobacillus alvi</name>
    <dbReference type="NCBI Taxonomy" id="990412"/>
    <lineage>
        <taxon>Bacteria</taxon>
        <taxon>Bacillati</taxon>
        <taxon>Bacillota</taxon>
        <taxon>Bacilli</taxon>
        <taxon>Lactobacillales</taxon>
        <taxon>Lactobacillaceae</taxon>
        <taxon>Limosilactobacillus</taxon>
    </lineage>
</organism>
<protein>
    <submittedName>
        <fullName evidence="3">GGDEF domain-containing protein</fullName>
    </submittedName>
</protein>
<keyword evidence="4" id="KW-1185">Reference proteome</keyword>
<evidence type="ECO:0000313" key="3">
    <source>
        <dbReference type="EMBL" id="MBM6753651.1"/>
    </source>
</evidence>
<gene>
    <name evidence="3" type="ORF">H5993_02580</name>
</gene>
<dbReference type="EMBL" id="JACJJQ010000007">
    <property type="protein sequence ID" value="MBM6753651.1"/>
    <property type="molecule type" value="Genomic_DNA"/>
</dbReference>
<dbReference type="PROSITE" id="PS50887">
    <property type="entry name" value="GGDEF"/>
    <property type="match status" value="1"/>
</dbReference>
<feature type="domain" description="GGDEF" evidence="2">
    <location>
        <begin position="234"/>
        <end position="373"/>
    </location>
</feature>
<evidence type="ECO:0000259" key="2">
    <source>
        <dbReference type="PROSITE" id="PS50887"/>
    </source>
</evidence>
<dbReference type="PANTHER" id="PTHR45138:SF9">
    <property type="entry name" value="DIGUANYLATE CYCLASE DGCM-RELATED"/>
    <property type="match status" value="1"/>
</dbReference>
<dbReference type="Gene3D" id="3.30.70.270">
    <property type="match status" value="1"/>
</dbReference>
<dbReference type="InterPro" id="IPR029787">
    <property type="entry name" value="Nucleotide_cyclase"/>
</dbReference>
<feature type="transmembrane region" description="Helical" evidence="1">
    <location>
        <begin position="6"/>
        <end position="25"/>
    </location>
</feature>
<keyword evidence="1" id="KW-0812">Transmembrane</keyword>